<dbReference type="Pfam" id="PF00561">
    <property type="entry name" value="Abhydrolase_1"/>
    <property type="match status" value="1"/>
</dbReference>
<accession>K2PY22</accession>
<evidence type="ECO:0000259" key="1">
    <source>
        <dbReference type="Pfam" id="PF00561"/>
    </source>
</evidence>
<dbReference type="AlphaFoldDB" id="K2PY22"/>
<dbReference type="InterPro" id="IPR029058">
    <property type="entry name" value="AB_hydrolase_fold"/>
</dbReference>
<evidence type="ECO:0000313" key="3">
    <source>
        <dbReference type="Proteomes" id="UP000006787"/>
    </source>
</evidence>
<dbReference type="Gene3D" id="3.40.50.1820">
    <property type="entry name" value="alpha/beta hydrolase"/>
    <property type="match status" value="2"/>
</dbReference>
<evidence type="ECO:0000313" key="2">
    <source>
        <dbReference type="EMBL" id="EKF52361.1"/>
    </source>
</evidence>
<dbReference type="PATRIC" id="fig|1231377.3.peg.242"/>
<dbReference type="SUPFAM" id="SSF53474">
    <property type="entry name" value="alpha/beta-Hydrolases"/>
    <property type="match status" value="1"/>
</dbReference>
<name>K2PY22_9LACT</name>
<reference evidence="2 3" key="1">
    <citation type="journal article" date="2012" name="J. Bacteriol.">
        <title>Genome Sequence of the Bacteriocin-Producing Strain Lactococcus garvieae DCC43.</title>
        <authorList>
            <person name="Gabrielsen C."/>
            <person name="Brede D.A."/>
            <person name="Hernandez P.E."/>
            <person name="Nes I.F."/>
            <person name="Diep D.B."/>
        </authorList>
    </citation>
    <scope>NUCLEOTIDE SEQUENCE [LARGE SCALE GENOMIC DNA]</scope>
    <source>
        <strain evidence="2 3">DCC43</strain>
    </source>
</reference>
<protein>
    <submittedName>
        <fullName evidence="2">Alpha/beta hydrolase fold protein</fullName>
    </submittedName>
</protein>
<gene>
    <name evidence="2" type="ORF">C426_0243</name>
</gene>
<dbReference type="EMBL" id="AMQS01000002">
    <property type="protein sequence ID" value="EKF52361.1"/>
    <property type="molecule type" value="Genomic_DNA"/>
</dbReference>
<sequence>MEKYVITSDKVKIYYTVEGQGPALLLLHGNSQTRNIFKRLIKRLKLHYTCFAIDTRGHGKSTFKGKKLSFSRLTQDVLEVMAAEKLQKVNLLGFSDGANIAMLLASRYPARVHKLILNAGNSNYSGLYSLVRLTVKLLNLFSSITHKNSPALKLLLEDVLQDIKELRAITVPTLVVNGQFDVVKTAHAQDIANNIPNSQLLIIPLGSHLSFYFRPNNFSRIVCDFLAD</sequence>
<proteinExistence type="predicted"/>
<dbReference type="InterPro" id="IPR050471">
    <property type="entry name" value="AB_hydrolase"/>
</dbReference>
<dbReference type="PANTHER" id="PTHR43433">
    <property type="entry name" value="HYDROLASE, ALPHA/BETA FOLD FAMILY PROTEIN"/>
    <property type="match status" value="1"/>
</dbReference>
<comment type="caution">
    <text evidence="2">The sequence shown here is derived from an EMBL/GenBank/DDBJ whole genome shotgun (WGS) entry which is preliminary data.</text>
</comment>
<dbReference type="InterPro" id="IPR000073">
    <property type="entry name" value="AB_hydrolase_1"/>
</dbReference>
<dbReference type="RefSeq" id="WP_004259553.1">
    <property type="nucleotide sequence ID" value="NZ_AMQS01000002.1"/>
</dbReference>
<keyword evidence="2" id="KW-0378">Hydrolase</keyword>
<dbReference type="eggNOG" id="COG0596">
    <property type="taxonomic scope" value="Bacteria"/>
</dbReference>
<dbReference type="Proteomes" id="UP000006787">
    <property type="component" value="Unassembled WGS sequence"/>
</dbReference>
<organism evidence="2 3">
    <name type="scientific">Lactococcus garvieae DCC43</name>
    <dbReference type="NCBI Taxonomy" id="1231377"/>
    <lineage>
        <taxon>Bacteria</taxon>
        <taxon>Bacillati</taxon>
        <taxon>Bacillota</taxon>
        <taxon>Bacilli</taxon>
        <taxon>Lactobacillales</taxon>
        <taxon>Streptococcaceae</taxon>
        <taxon>Lactococcus</taxon>
    </lineage>
</organism>
<feature type="domain" description="AB hydrolase-1" evidence="1">
    <location>
        <begin position="22"/>
        <end position="120"/>
    </location>
</feature>
<dbReference type="GO" id="GO:0016787">
    <property type="term" value="F:hydrolase activity"/>
    <property type="evidence" value="ECO:0007669"/>
    <property type="project" value="UniProtKB-KW"/>
</dbReference>
<dbReference type="PANTHER" id="PTHR43433:SF4">
    <property type="entry name" value="NON-HEME CHLOROPEROXIDASE-RELATED"/>
    <property type="match status" value="1"/>
</dbReference>